<proteinExistence type="predicted"/>
<dbReference type="Gene3D" id="1.10.533.10">
    <property type="entry name" value="Death Domain, Fas"/>
    <property type="match status" value="1"/>
</dbReference>
<dbReference type="InterPro" id="IPR035897">
    <property type="entry name" value="Toll_tir_struct_dom_sf"/>
</dbReference>
<accession>A0A0K8VAP5</accession>
<gene>
    <name evidence="3" type="primary">myd88</name>
    <name evidence="3" type="ORF">c0_g2_i1</name>
</gene>
<dbReference type="EMBL" id="GDHF01016381">
    <property type="protein sequence ID" value="JAI35933.1"/>
    <property type="molecule type" value="Transcribed_RNA"/>
</dbReference>
<feature type="compositionally biased region" description="Acidic residues" evidence="1">
    <location>
        <begin position="174"/>
        <end position="189"/>
    </location>
</feature>
<reference evidence="3" key="1">
    <citation type="submission" date="2015-06" db="EMBL/GenBank/DDBJ databases">
        <authorList>
            <person name="Hoefler B.C."/>
            <person name="Straight P.D."/>
        </authorList>
    </citation>
    <scope>NUCLEOTIDE SEQUENCE</scope>
</reference>
<dbReference type="GO" id="GO:0050830">
    <property type="term" value="P:defense response to Gram-positive bacterium"/>
    <property type="evidence" value="ECO:0007669"/>
    <property type="project" value="TreeGrafter"/>
</dbReference>
<dbReference type="InterPro" id="IPR011029">
    <property type="entry name" value="DEATH-like_dom_sf"/>
</dbReference>
<dbReference type="GO" id="GO:0070976">
    <property type="term" value="F:TIR domain binding"/>
    <property type="evidence" value="ECO:0007669"/>
    <property type="project" value="InterPro"/>
</dbReference>
<dbReference type="GO" id="GO:0034142">
    <property type="term" value="P:toll-like receptor 4 signaling pathway"/>
    <property type="evidence" value="ECO:0007669"/>
    <property type="project" value="TreeGrafter"/>
</dbReference>
<dbReference type="PANTHER" id="PTHR15079:SF3">
    <property type="entry name" value="MYELOID DIFFERENTIATION PRIMARY RESPONSE PROTEIN MYD88"/>
    <property type="match status" value="1"/>
</dbReference>
<dbReference type="InterPro" id="IPR017281">
    <property type="entry name" value="Myelin_different_resp_MyD88"/>
</dbReference>
<dbReference type="SUPFAM" id="SSF47986">
    <property type="entry name" value="DEATH domain"/>
    <property type="match status" value="1"/>
</dbReference>
<dbReference type="OrthoDB" id="10037120at2759"/>
<feature type="region of interest" description="Disordered" evidence="1">
    <location>
        <begin position="166"/>
        <end position="213"/>
    </location>
</feature>
<feature type="compositionally biased region" description="Pro residues" evidence="1">
    <location>
        <begin position="199"/>
        <end position="210"/>
    </location>
</feature>
<dbReference type="GO" id="GO:0045087">
    <property type="term" value="P:innate immune response"/>
    <property type="evidence" value="ECO:0007669"/>
    <property type="project" value="TreeGrafter"/>
</dbReference>
<dbReference type="GO" id="GO:0008063">
    <property type="term" value="P:Toll signaling pathway"/>
    <property type="evidence" value="ECO:0007669"/>
    <property type="project" value="TreeGrafter"/>
</dbReference>
<feature type="domain" description="TIR" evidence="2">
    <location>
        <begin position="287"/>
        <end position="415"/>
    </location>
</feature>
<evidence type="ECO:0000259" key="2">
    <source>
        <dbReference type="PROSITE" id="PS50104"/>
    </source>
</evidence>
<dbReference type="GO" id="GO:0043123">
    <property type="term" value="P:positive regulation of canonical NF-kappaB signal transduction"/>
    <property type="evidence" value="ECO:0007669"/>
    <property type="project" value="InterPro"/>
</dbReference>
<feature type="region of interest" description="Disordered" evidence="1">
    <location>
        <begin position="428"/>
        <end position="488"/>
    </location>
</feature>
<dbReference type="GO" id="GO:0002755">
    <property type="term" value="P:MyD88-dependent toll-like receptor signaling pathway"/>
    <property type="evidence" value="ECO:0007669"/>
    <property type="project" value="InterPro"/>
</dbReference>
<evidence type="ECO:0000313" key="3">
    <source>
        <dbReference type="EMBL" id="JAI35933.1"/>
    </source>
</evidence>
<name>A0A0K8VAP5_BACLA</name>
<dbReference type="SUPFAM" id="SSF52200">
    <property type="entry name" value="Toll/Interleukin receptor TIR domain"/>
    <property type="match status" value="1"/>
</dbReference>
<dbReference type="InterPro" id="IPR000157">
    <property type="entry name" value="TIR_dom"/>
</dbReference>
<organism evidence="3">
    <name type="scientific">Bactrocera latifrons</name>
    <name type="common">Malaysian fruit fly</name>
    <name type="synonym">Chaetodacus latifrons</name>
    <dbReference type="NCBI Taxonomy" id="174628"/>
    <lineage>
        <taxon>Eukaryota</taxon>
        <taxon>Metazoa</taxon>
        <taxon>Ecdysozoa</taxon>
        <taxon>Arthropoda</taxon>
        <taxon>Hexapoda</taxon>
        <taxon>Insecta</taxon>
        <taxon>Pterygota</taxon>
        <taxon>Neoptera</taxon>
        <taxon>Endopterygota</taxon>
        <taxon>Diptera</taxon>
        <taxon>Brachycera</taxon>
        <taxon>Muscomorpha</taxon>
        <taxon>Tephritoidea</taxon>
        <taxon>Tephritidae</taxon>
        <taxon>Bactrocera</taxon>
        <taxon>Bactrocera</taxon>
    </lineage>
</organism>
<dbReference type="PROSITE" id="PS50104">
    <property type="entry name" value="TIR"/>
    <property type="match status" value="1"/>
</dbReference>
<dbReference type="GO" id="GO:0035325">
    <property type="term" value="F:Toll-like receptor binding"/>
    <property type="evidence" value="ECO:0007669"/>
    <property type="project" value="TreeGrafter"/>
</dbReference>
<dbReference type="Pfam" id="PF13676">
    <property type="entry name" value="TIR_2"/>
    <property type="match status" value="1"/>
</dbReference>
<dbReference type="AlphaFoldDB" id="A0A0K8VAP5"/>
<dbReference type="GO" id="GO:0005886">
    <property type="term" value="C:plasma membrane"/>
    <property type="evidence" value="ECO:0007669"/>
    <property type="project" value="TreeGrafter"/>
</dbReference>
<evidence type="ECO:0000256" key="1">
    <source>
        <dbReference type="SAM" id="MobiDB-lite"/>
    </source>
</evidence>
<protein>
    <submittedName>
        <fullName evidence="3">Myeloid differentiation primary response protein MyD88</fullName>
    </submittedName>
</protein>
<dbReference type="Gene3D" id="3.40.50.10140">
    <property type="entry name" value="Toll/interleukin-1 receptor homology (TIR) domain"/>
    <property type="match status" value="1"/>
</dbReference>
<dbReference type="PANTHER" id="PTHR15079">
    <property type="entry name" value="MYD88"/>
    <property type="match status" value="1"/>
</dbReference>
<sequence length="488" mass="55661">MVLDTNTENEIPFSMKVPAFNYSEEARLLAETPLSELSSETCIKLSEMLNGRKILRHAGHDRDWRGIAELAKVRNFCNNNSDDPMQTVLSQWTQRNVAEATCFYLLHFLSQIDRWDVSDDIFTFLLKDARQFEYTRSHANVTGGTHTESVSINSIESSEKILVSNNINRVNNTESEEESDDADNEENDDGGSSSSASEPPSPPPSPPPSLPTNLESLIARVEELTNAATQARVSAPTTALLVPEIMPVAVQTPKTVIEQYESEKYTNEVNPLTRQDAARLRRGLPLTKYDAFVLYAEPDQHYANEMQQKLEKYTEYNFQLVFKNRDLLGGTFFHDAVTELMEDRCNYVLLIVTPNFNRDYESCFFFHNAQTLQLQENRRKIIPLLYGLQLPRRLRGLHTLKYHSEHFWDLLVDSLSVKELPPLTKTTEYNHDMPALTSMPKPPDAPIAPADEYKSEAKPKTQSAADNRAGKKKFLKKPEWIKKKKVQQ</sequence>